<keyword evidence="1" id="KW-0812">Transmembrane</keyword>
<dbReference type="AlphaFoldDB" id="A0ABD4Z7B7"/>
<feature type="transmembrane region" description="Helical" evidence="1">
    <location>
        <begin position="36"/>
        <end position="55"/>
    </location>
</feature>
<keyword evidence="3" id="KW-1185">Reference proteome</keyword>
<evidence type="ECO:0000313" key="2">
    <source>
        <dbReference type="EMBL" id="MDK6029242.1"/>
    </source>
</evidence>
<proteinExistence type="predicted"/>
<evidence type="ECO:0008006" key="4">
    <source>
        <dbReference type="Google" id="ProtNLM"/>
    </source>
</evidence>
<organism evidence="2 3">
    <name type="scientific">Ignisphaera cupida</name>
    <dbReference type="NCBI Taxonomy" id="3050454"/>
    <lineage>
        <taxon>Archaea</taxon>
        <taxon>Thermoproteota</taxon>
        <taxon>Thermoprotei</taxon>
        <taxon>Desulfurococcales</taxon>
        <taxon>Desulfurococcaceae</taxon>
        <taxon>Ignisphaera</taxon>
    </lineage>
</organism>
<gene>
    <name evidence="2" type="ORF">QPL79_07680</name>
</gene>
<keyword evidence="1" id="KW-0472">Membrane</keyword>
<sequence>MRKLLKALGIATIILFYLPIYHVFSGFLYEVNKMMLFIYWVLLTVTSILIGFMLLEMELKRVRK</sequence>
<dbReference type="EMBL" id="JASNVW010000005">
    <property type="protein sequence ID" value="MDK6029242.1"/>
    <property type="molecule type" value="Genomic_DNA"/>
</dbReference>
<accession>A0ABD4Z7B7</accession>
<keyword evidence="1" id="KW-1133">Transmembrane helix</keyword>
<reference evidence="2 3" key="1">
    <citation type="submission" date="2023-05" db="EMBL/GenBank/DDBJ databases">
        <title>A new hyperthermophilic archaea 'Ignisphaera cupida' sp. nov. and description of the family 'Ignisphaeraceae' fam. nov.</title>
        <authorList>
            <person name="Podosokorskaya O.A."/>
            <person name="Elcheninov A.G."/>
            <person name="Klukina A."/>
            <person name="Merkel A.Y."/>
        </authorList>
    </citation>
    <scope>NUCLEOTIDE SEQUENCE [LARGE SCALE GENOMIC DNA]</scope>
    <source>
        <strain evidence="2 3">4213-co</strain>
    </source>
</reference>
<dbReference type="Proteomes" id="UP001529235">
    <property type="component" value="Unassembled WGS sequence"/>
</dbReference>
<dbReference type="RefSeq" id="WP_285274226.1">
    <property type="nucleotide sequence ID" value="NZ_JASNVW010000005.1"/>
</dbReference>
<name>A0ABD4Z7B7_9CREN</name>
<evidence type="ECO:0000256" key="1">
    <source>
        <dbReference type="SAM" id="Phobius"/>
    </source>
</evidence>
<protein>
    <recommendedName>
        <fullName evidence="4">DUF3311 domain-containing protein</fullName>
    </recommendedName>
</protein>
<feature type="transmembrane region" description="Helical" evidence="1">
    <location>
        <begin position="7"/>
        <end position="24"/>
    </location>
</feature>
<evidence type="ECO:0000313" key="3">
    <source>
        <dbReference type="Proteomes" id="UP001529235"/>
    </source>
</evidence>
<comment type="caution">
    <text evidence="2">The sequence shown here is derived from an EMBL/GenBank/DDBJ whole genome shotgun (WGS) entry which is preliminary data.</text>
</comment>